<gene>
    <name evidence="2" type="ORF">cyc_09093</name>
</gene>
<dbReference type="InParanoid" id="A0A1D3D6D2"/>
<accession>A0A1D3D6D2</accession>
<name>A0A1D3D6D2_9EIME</name>
<proteinExistence type="predicted"/>
<dbReference type="VEuPathDB" id="ToxoDB:cyc_09093"/>
<reference evidence="2 3" key="1">
    <citation type="journal article" date="2016" name="BMC Genomics">
        <title>Comparative genomics reveals Cyclospora cayetanensis possesses coccidia-like metabolism and invasion components but unique surface antigens.</title>
        <authorList>
            <person name="Liu S."/>
            <person name="Wang L."/>
            <person name="Zheng H."/>
            <person name="Xu Z."/>
            <person name="Roellig D.M."/>
            <person name="Li N."/>
            <person name="Frace M.A."/>
            <person name="Tang K."/>
            <person name="Arrowood M.J."/>
            <person name="Moss D.M."/>
            <person name="Zhang L."/>
            <person name="Feng Y."/>
            <person name="Xiao L."/>
        </authorList>
    </citation>
    <scope>NUCLEOTIDE SEQUENCE [LARGE SCALE GENOMIC DNA]</scope>
    <source>
        <strain evidence="2 3">CHN_HEN01</strain>
    </source>
</reference>
<evidence type="ECO:0000313" key="2">
    <source>
        <dbReference type="EMBL" id="OEH79009.1"/>
    </source>
</evidence>
<keyword evidence="3" id="KW-1185">Reference proteome</keyword>
<protein>
    <submittedName>
        <fullName evidence="2">Uncharacterized protein</fullName>
    </submittedName>
</protein>
<feature type="region of interest" description="Disordered" evidence="1">
    <location>
        <begin position="91"/>
        <end position="124"/>
    </location>
</feature>
<comment type="caution">
    <text evidence="2">The sequence shown here is derived from an EMBL/GenBank/DDBJ whole genome shotgun (WGS) entry which is preliminary data.</text>
</comment>
<dbReference type="Proteomes" id="UP000095192">
    <property type="component" value="Unassembled WGS sequence"/>
</dbReference>
<dbReference type="EMBL" id="JROU02000539">
    <property type="protein sequence ID" value="OEH79009.1"/>
    <property type="molecule type" value="Genomic_DNA"/>
</dbReference>
<organism evidence="2 3">
    <name type="scientific">Cyclospora cayetanensis</name>
    <dbReference type="NCBI Taxonomy" id="88456"/>
    <lineage>
        <taxon>Eukaryota</taxon>
        <taxon>Sar</taxon>
        <taxon>Alveolata</taxon>
        <taxon>Apicomplexa</taxon>
        <taxon>Conoidasida</taxon>
        <taxon>Coccidia</taxon>
        <taxon>Eucoccidiorida</taxon>
        <taxon>Eimeriorina</taxon>
        <taxon>Eimeriidae</taxon>
        <taxon>Cyclospora</taxon>
    </lineage>
</organism>
<dbReference type="AlphaFoldDB" id="A0A1D3D6D2"/>
<evidence type="ECO:0000313" key="3">
    <source>
        <dbReference type="Proteomes" id="UP000095192"/>
    </source>
</evidence>
<evidence type="ECO:0000256" key="1">
    <source>
        <dbReference type="SAM" id="MobiDB-lite"/>
    </source>
</evidence>
<sequence length="139" mass="14985">MADEAYKNDEILEATQAMERTSCTFGRYQISLLLETVHTCNLPSHISTVPISRSACVQRHVLWRPVPGSKQVKDLLVSFRMLISSMASRVDSVPQLGKAESPCSPLSRAGGGDDPYPAPRLSGSATGSLPRVSVACLAR</sequence>